<gene>
    <name evidence="1" type="ORF">GCM10007940_09590</name>
</gene>
<proteinExistence type="predicted"/>
<evidence type="ECO:0000313" key="2">
    <source>
        <dbReference type="Proteomes" id="UP001156666"/>
    </source>
</evidence>
<organism evidence="1 2">
    <name type="scientific">Portibacter lacus</name>
    <dbReference type="NCBI Taxonomy" id="1099794"/>
    <lineage>
        <taxon>Bacteria</taxon>
        <taxon>Pseudomonadati</taxon>
        <taxon>Bacteroidota</taxon>
        <taxon>Saprospiria</taxon>
        <taxon>Saprospirales</taxon>
        <taxon>Haliscomenobacteraceae</taxon>
        <taxon>Portibacter</taxon>
    </lineage>
</organism>
<keyword evidence="2" id="KW-1185">Reference proteome</keyword>
<dbReference type="Proteomes" id="UP001156666">
    <property type="component" value="Unassembled WGS sequence"/>
</dbReference>
<dbReference type="EMBL" id="BSOH01000005">
    <property type="protein sequence ID" value="GLR16344.1"/>
    <property type="molecule type" value="Genomic_DNA"/>
</dbReference>
<reference evidence="1" key="2">
    <citation type="submission" date="2023-01" db="EMBL/GenBank/DDBJ databases">
        <title>Draft genome sequence of Portibacter lacus strain NBRC 108769.</title>
        <authorList>
            <person name="Sun Q."/>
            <person name="Mori K."/>
        </authorList>
    </citation>
    <scope>NUCLEOTIDE SEQUENCE</scope>
    <source>
        <strain evidence="1">NBRC 108769</strain>
    </source>
</reference>
<accession>A0AA37SNI6</accession>
<comment type="caution">
    <text evidence="1">The sequence shown here is derived from an EMBL/GenBank/DDBJ whole genome shotgun (WGS) entry which is preliminary data.</text>
</comment>
<name>A0AA37SNI6_9BACT</name>
<protein>
    <submittedName>
        <fullName evidence="1">Uncharacterized protein</fullName>
    </submittedName>
</protein>
<evidence type="ECO:0000313" key="1">
    <source>
        <dbReference type="EMBL" id="GLR16344.1"/>
    </source>
</evidence>
<sequence>MQIPRATTKLKPLLQIKSNAMRLYHLILLFSFVNLLNGQSTVVIESSGIDSAHLIVHQGNLTVNGEVNAQRGVILGTLSSEKPGAIKFENGLFYGFDGATWIPLSLNREKYILGPSNLTTDGSFSYNSFTGLVAADAMCKATYPEEPSAHFYDVSEINDAMSHNNMGTLSLNTDYWVMSTSYRAGTVGSNLTSFSNYNNCFSYLSSSGALSERGTVFTYSISAPYAGQLTGINSNFKNNISCGTQLRLVCGR</sequence>
<reference evidence="1" key="1">
    <citation type="journal article" date="2014" name="Int. J. Syst. Evol. Microbiol.">
        <title>Complete genome sequence of Corynebacterium casei LMG S-19264T (=DSM 44701T), isolated from a smear-ripened cheese.</title>
        <authorList>
            <consortium name="US DOE Joint Genome Institute (JGI-PGF)"/>
            <person name="Walter F."/>
            <person name="Albersmeier A."/>
            <person name="Kalinowski J."/>
            <person name="Ruckert C."/>
        </authorList>
    </citation>
    <scope>NUCLEOTIDE SEQUENCE</scope>
    <source>
        <strain evidence="1">NBRC 108769</strain>
    </source>
</reference>
<dbReference type="AlphaFoldDB" id="A0AA37SNI6"/>